<dbReference type="Gramene" id="Manes.18G013740.4.v8.1">
    <property type="protein sequence ID" value="Manes.18G013740.4.v8.1.CDS"/>
    <property type="gene ID" value="Manes.18G013740.v8.1"/>
</dbReference>
<feature type="compositionally biased region" description="Basic and acidic residues" evidence="1">
    <location>
        <begin position="224"/>
        <end position="233"/>
    </location>
</feature>
<dbReference type="OrthoDB" id="778649at2759"/>
<organism evidence="2 3">
    <name type="scientific">Manihot esculenta</name>
    <name type="common">Cassava</name>
    <name type="synonym">Jatropha manihot</name>
    <dbReference type="NCBI Taxonomy" id="3983"/>
    <lineage>
        <taxon>Eukaryota</taxon>
        <taxon>Viridiplantae</taxon>
        <taxon>Streptophyta</taxon>
        <taxon>Embryophyta</taxon>
        <taxon>Tracheophyta</taxon>
        <taxon>Spermatophyta</taxon>
        <taxon>Magnoliopsida</taxon>
        <taxon>eudicotyledons</taxon>
        <taxon>Gunneridae</taxon>
        <taxon>Pentapetalae</taxon>
        <taxon>rosids</taxon>
        <taxon>fabids</taxon>
        <taxon>Malpighiales</taxon>
        <taxon>Euphorbiaceae</taxon>
        <taxon>Crotonoideae</taxon>
        <taxon>Manihoteae</taxon>
        <taxon>Manihot</taxon>
    </lineage>
</organism>
<dbReference type="PANTHER" id="PTHR34792">
    <property type="entry name" value="OS02G0121500 PROTEIN"/>
    <property type="match status" value="1"/>
</dbReference>
<dbReference type="Gramene" id="Manes.18G013740.3.v8.1">
    <property type="protein sequence ID" value="Manes.18G013740.3.v8.1.CDS"/>
    <property type="gene ID" value="Manes.18G013740.v8.1"/>
</dbReference>
<comment type="caution">
    <text evidence="2">The sequence shown here is derived from an EMBL/GenBank/DDBJ whole genome shotgun (WGS) entry which is preliminary data.</text>
</comment>
<accession>A0A2C9TZV9</accession>
<feature type="region of interest" description="Disordered" evidence="1">
    <location>
        <begin position="101"/>
        <end position="134"/>
    </location>
</feature>
<name>A0A2C9TZV9_MANES</name>
<dbReference type="AlphaFoldDB" id="A0A2C9TZV9"/>
<evidence type="ECO:0000313" key="2">
    <source>
        <dbReference type="EMBL" id="OAY22637.1"/>
    </source>
</evidence>
<feature type="region of interest" description="Disordered" evidence="1">
    <location>
        <begin position="224"/>
        <end position="243"/>
    </location>
</feature>
<protein>
    <submittedName>
        <fullName evidence="2">Uncharacterized protein</fullName>
    </submittedName>
</protein>
<evidence type="ECO:0000256" key="1">
    <source>
        <dbReference type="SAM" id="MobiDB-lite"/>
    </source>
</evidence>
<sequence>MINMIETDKSRDVRRVASRFSRQIKQSGHKHISAALNGRANSSNQDEYKMDCELADREESLPSQAPSVSGSGGKRFKLPRKQFFDDCNGVDHVSVPRKLRSAMKKRNRESFLSPPLPNSKKLNRSSSGVKSPKMVGLKKSKQNLKQGSPNWSLKHIVGGPITKDEEEVVETLYALAGMFPNIEADRSNNLDGVSSEASPSALQEASERLEPKLEASATIKEDLNGIGRPRTDEAVNPASDIERSPEETTKLYTPITQEPYDLTSNKKHGELDSSIAQVGLHKTVNYEEQKPACNLVNFCFPRGTDQDASTLRQPAKLENLLDRMMEISLAQTPAIGSQPDQQHAIGKSKNNGPILWPGLSSAVSSSACHGPLSQSCAAKIPAWLGTRPDLLRNGSIGKVLKVSTDRRSWKRCAAHVYIGCLIRALQIPERKESFSMPPPSQLRPHEVLKQGVLMTINDFSDIRNDLKGIKAASTVNAVLKNSNDTKSGILQHLKPHQDHSQAALASGAYTCQKKGFNFLSLSAGGGAMEPNNRSNGTGNGLEPCAQMQIPYHLQNPTLMPFSMSQTRLTPAYPDQPSAAAAAQQAQLQFPTHLTSPYFVPHASSKALTKLPQQQLWAAQLAAQYRNTGTSTAMTHFPSWPNGRQDSPGLMPYVSPSTSTLDVPGPKYPQISQQQQQLMAITLPHARMKRQSVYEENGVRF</sequence>
<reference evidence="3" key="1">
    <citation type="journal article" date="2016" name="Nat. Biotechnol.">
        <title>Sequencing wild and cultivated cassava and related species reveals extensive interspecific hybridization and genetic diversity.</title>
        <authorList>
            <person name="Bredeson J.V."/>
            <person name="Lyons J.B."/>
            <person name="Prochnik S.E."/>
            <person name="Wu G.A."/>
            <person name="Ha C.M."/>
            <person name="Edsinger-Gonzales E."/>
            <person name="Grimwood J."/>
            <person name="Schmutz J."/>
            <person name="Rabbi I.Y."/>
            <person name="Egesi C."/>
            <person name="Nauluvula P."/>
            <person name="Lebot V."/>
            <person name="Ndunguru J."/>
            <person name="Mkamilo G."/>
            <person name="Bart R.S."/>
            <person name="Setter T.L."/>
            <person name="Gleadow R.M."/>
            <person name="Kulakow P."/>
            <person name="Ferguson M.E."/>
            <person name="Rounsley S."/>
            <person name="Rokhsar D.S."/>
        </authorList>
    </citation>
    <scope>NUCLEOTIDE SEQUENCE [LARGE SCALE GENOMIC DNA]</scope>
    <source>
        <strain evidence="3">cv. AM560-2</strain>
    </source>
</reference>
<dbReference type="PANTHER" id="PTHR34792:SF1">
    <property type="entry name" value="OS02G0121500 PROTEIN"/>
    <property type="match status" value="1"/>
</dbReference>
<gene>
    <name evidence="2" type="ORF">MANES_18G013740v8</name>
</gene>
<proteinExistence type="predicted"/>
<dbReference type="Gramene" id="Manes.18G013740.6.v8.1">
    <property type="protein sequence ID" value="Manes.18G013740.6.v8.1.CDS"/>
    <property type="gene ID" value="Manes.18G013740.v8.1"/>
</dbReference>
<dbReference type="Proteomes" id="UP000091857">
    <property type="component" value="Chromosome 18"/>
</dbReference>
<evidence type="ECO:0000313" key="3">
    <source>
        <dbReference type="Proteomes" id="UP000091857"/>
    </source>
</evidence>
<dbReference type="EMBL" id="CM004404">
    <property type="protein sequence ID" value="OAY22637.1"/>
    <property type="molecule type" value="Genomic_DNA"/>
</dbReference>
<dbReference type="InterPro" id="IPR040305">
    <property type="entry name" value="At1g75730-like"/>
</dbReference>
<dbReference type="Gramene" id="Manes.18G013740.2.v8.1">
    <property type="protein sequence ID" value="Manes.18G013740.2.v8.1.CDS"/>
    <property type="gene ID" value="Manes.18G013740.v8.1"/>
</dbReference>
<keyword evidence="3" id="KW-1185">Reference proteome</keyword>